<reference evidence="1 2" key="1">
    <citation type="journal article" date="2013" name="Int. J. Syst. Evol. Microbiol.">
        <title>Roseomonas aerophila sp. nov., isolated from air.</title>
        <authorList>
            <person name="Kim S.J."/>
            <person name="Weon H.Y."/>
            <person name="Ahn J.H."/>
            <person name="Hong S.B."/>
            <person name="Seok S.J."/>
            <person name="Whang K.S."/>
            <person name="Kwon S.W."/>
        </authorList>
    </citation>
    <scope>NUCLEOTIDE SEQUENCE [LARGE SCALE GENOMIC DNA]</scope>
    <source>
        <strain evidence="1 2">NBRC 108923</strain>
    </source>
</reference>
<evidence type="ECO:0000313" key="1">
    <source>
        <dbReference type="EMBL" id="MBC9206990.1"/>
    </source>
</evidence>
<dbReference type="SUPFAM" id="SSF100950">
    <property type="entry name" value="NagB/RpiA/CoA transferase-like"/>
    <property type="match status" value="1"/>
</dbReference>
<sequence>MDAALLINAIAELIGDAGHVATGALSPIPMAASMLARRRSGGKMRVTVLGSRRNSRFTGGAKELFDSAAQGRIDVFFLSGAQIDGEANINLLSIGDYEKPKVRFSGSFGSPYLYMLVPRVILFRPEHDRRALVPKVDFISAPGWSEPEVYRPGGPAALVTGKCLFDWRKDERRFALRSAHPGEDAASIRAATGFDYAEPATVPTTPVPDAALREEIRDLVRSEVAEVYPRFAEEFAV</sequence>
<accession>A0ABR7RK80</accession>
<dbReference type="EMBL" id="JACTVA010000012">
    <property type="protein sequence ID" value="MBC9206990.1"/>
    <property type="molecule type" value="Genomic_DNA"/>
</dbReference>
<name>A0ABR7RK80_9PROT</name>
<dbReference type="InterPro" id="IPR004165">
    <property type="entry name" value="CoA_trans_fam_I"/>
</dbReference>
<dbReference type="SMART" id="SM00882">
    <property type="entry name" value="CoA_trans"/>
    <property type="match status" value="1"/>
</dbReference>
<dbReference type="RefSeq" id="WP_187784163.1">
    <property type="nucleotide sequence ID" value="NZ_JACTVA010000012.1"/>
</dbReference>
<dbReference type="PANTHER" id="PTHR43293">
    <property type="entry name" value="ACETATE COA-TRANSFERASE YDIF"/>
    <property type="match status" value="1"/>
</dbReference>
<dbReference type="Pfam" id="PF01144">
    <property type="entry name" value="CoA_trans"/>
    <property type="match status" value="1"/>
</dbReference>
<comment type="caution">
    <text evidence="1">The sequence shown here is derived from an EMBL/GenBank/DDBJ whole genome shotgun (WGS) entry which is preliminary data.</text>
</comment>
<dbReference type="Proteomes" id="UP000626026">
    <property type="component" value="Unassembled WGS sequence"/>
</dbReference>
<dbReference type="InterPro" id="IPR037171">
    <property type="entry name" value="NagB/RpiA_transferase-like"/>
</dbReference>
<gene>
    <name evidence="1" type="ORF">IBL26_09110</name>
</gene>
<proteinExistence type="predicted"/>
<organism evidence="1 2">
    <name type="scientific">Teichococcus aerophilus</name>
    <dbReference type="NCBI Taxonomy" id="1224513"/>
    <lineage>
        <taxon>Bacteria</taxon>
        <taxon>Pseudomonadati</taxon>
        <taxon>Pseudomonadota</taxon>
        <taxon>Alphaproteobacteria</taxon>
        <taxon>Acetobacterales</taxon>
        <taxon>Roseomonadaceae</taxon>
        <taxon>Roseomonas</taxon>
    </lineage>
</organism>
<dbReference type="Gene3D" id="3.40.1080.10">
    <property type="entry name" value="Glutaconate Coenzyme A-transferase"/>
    <property type="match status" value="1"/>
</dbReference>
<evidence type="ECO:0000313" key="2">
    <source>
        <dbReference type="Proteomes" id="UP000626026"/>
    </source>
</evidence>
<dbReference type="PANTHER" id="PTHR43293:SF3">
    <property type="entry name" value="CHOLESTEROL RING-CLEAVING HYDROLASE IPDB SUBUNIT"/>
    <property type="match status" value="1"/>
</dbReference>
<keyword evidence="2" id="KW-1185">Reference proteome</keyword>
<protein>
    <submittedName>
        <fullName evidence="1">CoA synthetase</fullName>
    </submittedName>
</protein>